<dbReference type="PANTHER" id="PTHR43581">
    <property type="entry name" value="ATP/GTP PHOSPHATASE"/>
    <property type="match status" value="1"/>
</dbReference>
<dbReference type="SUPFAM" id="SSF52540">
    <property type="entry name" value="P-loop containing nucleoside triphosphate hydrolases"/>
    <property type="match status" value="1"/>
</dbReference>
<dbReference type="GO" id="GO:0005524">
    <property type="term" value="F:ATP binding"/>
    <property type="evidence" value="ECO:0007669"/>
    <property type="project" value="InterPro"/>
</dbReference>
<dbReference type="Gene3D" id="3.40.50.300">
    <property type="entry name" value="P-loop containing nucleotide triphosphate hydrolases"/>
    <property type="match status" value="2"/>
</dbReference>
<feature type="domain" description="ATPase AAA-type core" evidence="1">
    <location>
        <begin position="158"/>
        <end position="238"/>
    </location>
</feature>
<keyword evidence="3" id="KW-1185">Reference proteome</keyword>
<dbReference type="AlphaFoldDB" id="G1WC29"/>
<dbReference type="Pfam" id="PF13304">
    <property type="entry name" value="AAA_21"/>
    <property type="match status" value="1"/>
</dbReference>
<dbReference type="InterPro" id="IPR027417">
    <property type="entry name" value="P-loop_NTPase"/>
</dbReference>
<dbReference type="InterPro" id="IPR003959">
    <property type="entry name" value="ATPase_AAA_core"/>
</dbReference>
<dbReference type="PANTHER" id="PTHR43581:SF2">
    <property type="entry name" value="EXCINUCLEASE ATPASE SUBUNIT"/>
    <property type="match status" value="1"/>
</dbReference>
<sequence>MIHVLITSWACQRLDIMPYAKMKEITTRLWGKYDVRFTTNEDINIIVGINGSGKTTLLDEINKMAIEKVEDKNRVVYVPSIDNIVIRDGRKVANALTQDLEFYMFDMKTGPSMMYQRMAMIDAPAEKQAEMKARIGNFCTAINGLLKETGKHIEIEGNKFNIISHDQTIIPLHALSSGEKQILLILLRVFLLEEKDSYVLLDEPENSLDISWQFELINLLVKLNPNAQYFITTHSPSIFGDGWGNKIIYMEEVTTPVK</sequence>
<proteinExistence type="predicted"/>
<dbReference type="OrthoDB" id="9805802at2"/>
<dbReference type="EMBL" id="ADGI01000048">
    <property type="protein sequence ID" value="EGV31045.1"/>
    <property type="molecule type" value="Genomic_DNA"/>
</dbReference>
<protein>
    <recommendedName>
        <fullName evidence="1">ATPase AAA-type core domain-containing protein</fullName>
    </recommendedName>
</protein>
<comment type="caution">
    <text evidence="2">The sequence shown here is derived from an EMBL/GenBank/DDBJ whole genome shotgun (WGS) entry which is preliminary data.</text>
</comment>
<dbReference type="CDD" id="cd00267">
    <property type="entry name" value="ABC_ATPase"/>
    <property type="match status" value="1"/>
</dbReference>
<gene>
    <name evidence="2" type="ORF">HMPREF9431_01380</name>
</gene>
<dbReference type="GO" id="GO:0016887">
    <property type="term" value="F:ATP hydrolysis activity"/>
    <property type="evidence" value="ECO:0007669"/>
    <property type="project" value="InterPro"/>
</dbReference>
<dbReference type="PATRIC" id="fig|702438.4.peg.1422"/>
<dbReference type="HOGENOM" id="CLU_033692_0_0_10"/>
<accession>G1WC29</accession>
<dbReference type="InterPro" id="IPR051396">
    <property type="entry name" value="Bact_Antivir_Def_Nuclease"/>
</dbReference>
<evidence type="ECO:0000313" key="2">
    <source>
        <dbReference type="EMBL" id="EGV31045.1"/>
    </source>
</evidence>
<organism evidence="2 3">
    <name type="scientific">Segatella oulorum F0390</name>
    <dbReference type="NCBI Taxonomy" id="702438"/>
    <lineage>
        <taxon>Bacteria</taxon>
        <taxon>Pseudomonadati</taxon>
        <taxon>Bacteroidota</taxon>
        <taxon>Bacteroidia</taxon>
        <taxon>Bacteroidales</taxon>
        <taxon>Prevotellaceae</taxon>
        <taxon>Segatella</taxon>
    </lineage>
</organism>
<evidence type="ECO:0000259" key="1">
    <source>
        <dbReference type="Pfam" id="PF13304"/>
    </source>
</evidence>
<reference evidence="2 3" key="1">
    <citation type="submission" date="2011-07" db="EMBL/GenBank/DDBJ databases">
        <title>The Genome Sequence of Prevotella oulorum F0390.</title>
        <authorList>
            <consortium name="The Broad Institute Genome Sequencing Platform"/>
            <consortium name="The Broad Institute Genome Sequencing Center for Infectious Disease"/>
            <person name="Earl A."/>
            <person name="Ward D."/>
            <person name="Feldgarden M."/>
            <person name="Gevers D."/>
            <person name="Izard J."/>
            <person name="Ganesan A."/>
            <person name="Baranova O.V."/>
            <person name="Blanton J.M."/>
            <person name="Tanner A.C."/>
            <person name="Dewhirst F.E."/>
            <person name="Young S.K."/>
            <person name="Zeng Q."/>
            <person name="Gargeya S."/>
            <person name="Fitzgerald M."/>
            <person name="Haas B."/>
            <person name="Abouelleil A."/>
            <person name="Alvarado L."/>
            <person name="Arachchi H.M."/>
            <person name="Berlin A."/>
            <person name="Brown A."/>
            <person name="Chapman S.B."/>
            <person name="Chen Z."/>
            <person name="Dunbar C."/>
            <person name="Freedman E."/>
            <person name="Gearin G."/>
            <person name="Gellesch M."/>
            <person name="Goldberg J."/>
            <person name="Griggs A."/>
            <person name="Gujja S."/>
            <person name="Heiman D."/>
            <person name="Howarth C."/>
            <person name="Larson L."/>
            <person name="Lui A."/>
            <person name="MacDonald P.J.P."/>
            <person name="Mehta T."/>
            <person name="Montmayeur A."/>
            <person name="Murphy C."/>
            <person name="Neiman D."/>
            <person name="Pearson M."/>
            <person name="Priest M."/>
            <person name="Roberts A."/>
            <person name="Saif S."/>
            <person name="Shea T."/>
            <person name="Shenoy N."/>
            <person name="Sisk P."/>
            <person name="Stolte C."/>
            <person name="Sykes S."/>
            <person name="Wortman J."/>
            <person name="Nusbaum C."/>
            <person name="Birren B."/>
        </authorList>
    </citation>
    <scope>NUCLEOTIDE SEQUENCE [LARGE SCALE GENOMIC DNA]</scope>
    <source>
        <strain evidence="2 3">F0390</strain>
    </source>
</reference>
<dbReference type="Proteomes" id="UP000005141">
    <property type="component" value="Unassembled WGS sequence"/>
</dbReference>
<dbReference type="eggNOG" id="COG1131">
    <property type="taxonomic scope" value="Bacteria"/>
</dbReference>
<evidence type="ECO:0000313" key="3">
    <source>
        <dbReference type="Proteomes" id="UP000005141"/>
    </source>
</evidence>
<name>G1WC29_9BACT</name>